<gene>
    <name evidence="10" type="ORF">EVOR1521_LOCUS8099</name>
</gene>
<evidence type="ECO:0000256" key="7">
    <source>
        <dbReference type="RuleBase" id="RU000304"/>
    </source>
</evidence>
<dbReference type="GO" id="GO:0005524">
    <property type="term" value="F:ATP binding"/>
    <property type="evidence" value="ECO:0007669"/>
    <property type="project" value="UniProtKB-UniRule"/>
</dbReference>
<proteinExistence type="inferred from homology"/>
<feature type="domain" description="Protein kinase" evidence="9">
    <location>
        <begin position="28"/>
        <end position="268"/>
    </location>
</feature>
<protein>
    <recommendedName>
        <fullName evidence="9">Protein kinase domain-containing protein</fullName>
    </recommendedName>
</protein>
<dbReference type="PROSITE" id="PS00108">
    <property type="entry name" value="PROTEIN_KINASE_ST"/>
    <property type="match status" value="1"/>
</dbReference>
<evidence type="ECO:0000256" key="8">
    <source>
        <dbReference type="SAM" id="MobiDB-lite"/>
    </source>
</evidence>
<dbReference type="Pfam" id="PF00069">
    <property type="entry name" value="Pkinase"/>
    <property type="match status" value="1"/>
</dbReference>
<evidence type="ECO:0000256" key="1">
    <source>
        <dbReference type="ARBA" id="ARBA00022527"/>
    </source>
</evidence>
<dbReference type="SUPFAM" id="SSF56112">
    <property type="entry name" value="Protein kinase-like (PK-like)"/>
    <property type="match status" value="1"/>
</dbReference>
<keyword evidence="3 6" id="KW-0547">Nucleotide-binding</keyword>
<reference evidence="10" key="1">
    <citation type="submission" date="2023-08" db="EMBL/GenBank/DDBJ databases">
        <authorList>
            <person name="Chen Y."/>
            <person name="Shah S."/>
            <person name="Dougan E. K."/>
            <person name="Thang M."/>
            <person name="Chan C."/>
        </authorList>
    </citation>
    <scope>NUCLEOTIDE SEQUENCE</scope>
</reference>
<dbReference type="EMBL" id="CAUJNA010000678">
    <property type="protein sequence ID" value="CAJ1380048.1"/>
    <property type="molecule type" value="Genomic_DNA"/>
</dbReference>
<dbReference type="Gene3D" id="1.10.510.10">
    <property type="entry name" value="Transferase(Phosphotransferase) domain 1"/>
    <property type="match status" value="1"/>
</dbReference>
<dbReference type="PROSITE" id="PS50011">
    <property type="entry name" value="PROTEIN_KINASE_DOM"/>
    <property type="match status" value="1"/>
</dbReference>
<organism evidence="10 11">
    <name type="scientific">Effrenium voratum</name>
    <dbReference type="NCBI Taxonomy" id="2562239"/>
    <lineage>
        <taxon>Eukaryota</taxon>
        <taxon>Sar</taxon>
        <taxon>Alveolata</taxon>
        <taxon>Dinophyceae</taxon>
        <taxon>Suessiales</taxon>
        <taxon>Symbiodiniaceae</taxon>
        <taxon>Effrenium</taxon>
    </lineage>
</organism>
<comment type="caution">
    <text evidence="10">The sequence shown here is derived from an EMBL/GenBank/DDBJ whole genome shotgun (WGS) entry which is preliminary data.</text>
</comment>
<name>A0AA36I4F9_9DINO</name>
<dbReference type="InterPro" id="IPR008271">
    <property type="entry name" value="Ser/Thr_kinase_AS"/>
</dbReference>
<feature type="region of interest" description="Disordered" evidence="8">
    <location>
        <begin position="292"/>
        <end position="326"/>
    </location>
</feature>
<evidence type="ECO:0000256" key="6">
    <source>
        <dbReference type="PROSITE-ProRule" id="PRU10141"/>
    </source>
</evidence>
<feature type="binding site" evidence="6">
    <location>
        <position position="57"/>
    </location>
    <ligand>
        <name>ATP</name>
        <dbReference type="ChEBI" id="CHEBI:30616"/>
    </ligand>
</feature>
<keyword evidence="1 7" id="KW-0723">Serine/threonine-protein kinase</keyword>
<dbReference type="InterPro" id="IPR017441">
    <property type="entry name" value="Protein_kinase_ATP_BS"/>
</dbReference>
<feature type="compositionally biased region" description="Polar residues" evidence="8">
    <location>
        <begin position="298"/>
        <end position="308"/>
    </location>
</feature>
<accession>A0AA36I4F9</accession>
<keyword evidence="11" id="KW-1185">Reference proteome</keyword>
<evidence type="ECO:0000256" key="4">
    <source>
        <dbReference type="ARBA" id="ARBA00022777"/>
    </source>
</evidence>
<dbReference type="Proteomes" id="UP001178507">
    <property type="component" value="Unassembled WGS sequence"/>
</dbReference>
<dbReference type="AlphaFoldDB" id="A0AA36I4F9"/>
<keyword evidence="2" id="KW-0808">Transferase</keyword>
<dbReference type="GO" id="GO:0004674">
    <property type="term" value="F:protein serine/threonine kinase activity"/>
    <property type="evidence" value="ECO:0007669"/>
    <property type="project" value="UniProtKB-KW"/>
</dbReference>
<evidence type="ECO:0000256" key="5">
    <source>
        <dbReference type="ARBA" id="ARBA00022840"/>
    </source>
</evidence>
<keyword evidence="4" id="KW-0418">Kinase</keyword>
<comment type="similarity">
    <text evidence="7">Belongs to the protein kinase superfamily.</text>
</comment>
<dbReference type="SMART" id="SM00220">
    <property type="entry name" value="S_TKc"/>
    <property type="match status" value="1"/>
</dbReference>
<dbReference type="PROSITE" id="PS00107">
    <property type="entry name" value="PROTEIN_KINASE_ATP"/>
    <property type="match status" value="1"/>
</dbReference>
<dbReference type="InterPro" id="IPR000719">
    <property type="entry name" value="Prot_kinase_dom"/>
</dbReference>
<evidence type="ECO:0000313" key="10">
    <source>
        <dbReference type="EMBL" id="CAJ1380048.1"/>
    </source>
</evidence>
<evidence type="ECO:0000256" key="3">
    <source>
        <dbReference type="ARBA" id="ARBA00022741"/>
    </source>
</evidence>
<dbReference type="PANTHER" id="PTHR24353">
    <property type="entry name" value="CYCLIC NUCLEOTIDE-DEPENDENT PROTEIN KINASE"/>
    <property type="match status" value="1"/>
</dbReference>
<keyword evidence="5 6" id="KW-0067">ATP-binding</keyword>
<sequence length="380" mass="42161">MTPKQMRKSLKVNVIKKRLPERKLEDAYQLLEQLGAGNFGSVRKAADLQSEAFVAVKSGYSLEHESATLKKMDHPNIVKHVDFFYENRTTCHLVLELCPGRWLVGMEERHARFYMAGAVLAVGYMHSKCIIHRDLKPPNILVNAEGWPKLSDFGSSALLVGGVAYGPAGDALYSAPELLAARTSRTAPYSCGVDFWALGIVLFQSLSGYLPFNGQTVGEVIRQVQESIQAVRFPKTVQGGAGDMVMGLCTKEPSKRLGCPEIKQHSWYRGFDWPAFQAKTMQPPPYKLREDKDLCNCETPSSSRSTDLPPSPEAKSGDVGGAKVTEDAKVREGRTLRCQAAVEGHKLPSERATQYAEEAEADIFTEFFNRMFSCCTQRTK</sequence>
<evidence type="ECO:0000259" key="9">
    <source>
        <dbReference type="PROSITE" id="PS50011"/>
    </source>
</evidence>
<evidence type="ECO:0000313" key="11">
    <source>
        <dbReference type="Proteomes" id="UP001178507"/>
    </source>
</evidence>
<dbReference type="InterPro" id="IPR011009">
    <property type="entry name" value="Kinase-like_dom_sf"/>
</dbReference>
<evidence type="ECO:0000256" key="2">
    <source>
        <dbReference type="ARBA" id="ARBA00022679"/>
    </source>
</evidence>